<dbReference type="InterPro" id="IPR011990">
    <property type="entry name" value="TPR-like_helical_dom_sf"/>
</dbReference>
<dbReference type="PANTHER" id="PTHR32410:SF163">
    <property type="entry name" value="DC1 DOMAIN-CONTAINING PROTEIN"/>
    <property type="match status" value="1"/>
</dbReference>
<dbReference type="InParanoid" id="A0A7N2L4C4"/>
<evidence type="ECO:0000313" key="9">
    <source>
        <dbReference type="Proteomes" id="UP000594261"/>
    </source>
</evidence>
<reference evidence="8 9" key="1">
    <citation type="journal article" date="2016" name="G3 (Bethesda)">
        <title>First Draft Assembly and Annotation of the Genome of a California Endemic Oak Quercus lobata Nee (Fagaceae).</title>
        <authorList>
            <person name="Sork V.L."/>
            <person name="Fitz-Gibbon S.T."/>
            <person name="Puiu D."/>
            <person name="Crepeau M."/>
            <person name="Gugger P.F."/>
            <person name="Sherman R."/>
            <person name="Stevens K."/>
            <person name="Langley C.H."/>
            <person name="Pellegrini M."/>
            <person name="Salzberg S.L."/>
        </authorList>
    </citation>
    <scope>NUCLEOTIDE SEQUENCE [LARGE SCALE GENOMIC DNA]</scope>
    <source>
        <strain evidence="8 9">cv. SW786</strain>
    </source>
</reference>
<accession>A0A7N2L4C4</accession>
<evidence type="ECO:0000259" key="7">
    <source>
        <dbReference type="SMART" id="SM00249"/>
    </source>
</evidence>
<feature type="domain" description="Phorbol-ester/DAG-type" evidence="6">
    <location>
        <begin position="84"/>
        <end position="128"/>
    </location>
</feature>
<dbReference type="Pfam" id="PF03107">
    <property type="entry name" value="C1_2"/>
    <property type="match status" value="13"/>
</dbReference>
<keyword evidence="3" id="KW-0863">Zinc-finger</keyword>
<dbReference type="SMART" id="SM00109">
    <property type="entry name" value="C1"/>
    <property type="match status" value="9"/>
</dbReference>
<dbReference type="OMA" id="LLTHRYC"/>
<dbReference type="InterPro" id="IPR046349">
    <property type="entry name" value="C1-like_sf"/>
</dbReference>
<keyword evidence="2" id="KW-0677">Repeat</keyword>
<evidence type="ECO:0000256" key="3">
    <source>
        <dbReference type="ARBA" id="ARBA00022771"/>
    </source>
</evidence>
<evidence type="ECO:0000256" key="2">
    <source>
        <dbReference type="ARBA" id="ARBA00022737"/>
    </source>
</evidence>
<dbReference type="InterPro" id="IPR002219">
    <property type="entry name" value="PKC_DAG/PE"/>
</dbReference>
<dbReference type="InterPro" id="IPR001965">
    <property type="entry name" value="Znf_PHD"/>
</dbReference>
<organism evidence="8 9">
    <name type="scientific">Quercus lobata</name>
    <name type="common">Valley oak</name>
    <dbReference type="NCBI Taxonomy" id="97700"/>
    <lineage>
        <taxon>Eukaryota</taxon>
        <taxon>Viridiplantae</taxon>
        <taxon>Streptophyta</taxon>
        <taxon>Embryophyta</taxon>
        <taxon>Tracheophyta</taxon>
        <taxon>Spermatophyta</taxon>
        <taxon>Magnoliopsida</taxon>
        <taxon>eudicotyledons</taxon>
        <taxon>Gunneridae</taxon>
        <taxon>Pentapetalae</taxon>
        <taxon>rosids</taxon>
        <taxon>fabids</taxon>
        <taxon>Fagales</taxon>
        <taxon>Fagaceae</taxon>
        <taxon>Quercus</taxon>
    </lineage>
</organism>
<dbReference type="Gene3D" id="1.25.40.10">
    <property type="entry name" value="Tetratricopeptide repeat domain"/>
    <property type="match status" value="1"/>
</dbReference>
<dbReference type="PROSITE" id="PS51375">
    <property type="entry name" value="PPR"/>
    <property type="match status" value="1"/>
</dbReference>
<evidence type="ECO:0000259" key="6">
    <source>
        <dbReference type="SMART" id="SM00109"/>
    </source>
</evidence>
<evidence type="ECO:0000256" key="4">
    <source>
        <dbReference type="ARBA" id="ARBA00022833"/>
    </source>
</evidence>
<feature type="domain" description="Phorbol-ester/DAG-type" evidence="6">
    <location>
        <begin position="1328"/>
        <end position="1379"/>
    </location>
</feature>
<dbReference type="EMBL" id="LRBV02000003">
    <property type="status" value="NOT_ANNOTATED_CDS"/>
    <property type="molecule type" value="Genomic_DNA"/>
</dbReference>
<feature type="repeat" description="PPR" evidence="5">
    <location>
        <begin position="690"/>
        <end position="725"/>
    </location>
</feature>
<feature type="domain" description="Phorbol-ester/DAG-type" evidence="6">
    <location>
        <begin position="293"/>
        <end position="340"/>
    </location>
</feature>
<feature type="domain" description="Phorbol-ester/DAG-type" evidence="6">
    <location>
        <begin position="346"/>
        <end position="394"/>
    </location>
</feature>
<keyword evidence="4" id="KW-0862">Zinc</keyword>
<feature type="domain" description="Phorbol-ester/DAG-type" evidence="6">
    <location>
        <begin position="138"/>
        <end position="182"/>
    </location>
</feature>
<feature type="domain" description="Zinc finger PHD-type" evidence="7">
    <location>
        <begin position="96"/>
        <end position="169"/>
    </location>
</feature>
<evidence type="ECO:0000256" key="5">
    <source>
        <dbReference type="PROSITE-ProRule" id="PRU00708"/>
    </source>
</evidence>
<feature type="domain" description="Phorbol-ester/DAG-type" evidence="6">
    <location>
        <begin position="1170"/>
        <end position="1218"/>
    </location>
</feature>
<sequence length="1545" mass="177927">MEQQQQQLLHFCDSKHPLVFDQDYGGGAPCHGCQESVYGPSYYCTKCRYVGRWLPYRHHKSCAELPLGLHHPLHPIHPLILSPEQIHYGKDIQFSNCKLCNKSRNQYTYRCFRCDFNLHITCASLLPTLEAEAELHDHPLIPIWKWITFTCDLCGKEDKGMPFLCTTCFFWIHKTCAYQFPRIVKVVRHRHLLHLTHSSLEFHQSDSRFCQICVQKVDTRYGLYYCSRCNFVAHLNCALDSRNREDINLKEFKDEDEVPELNESADSATYEVKKSSMKEDGTQIDEEIKHISHEHDLKLTNEIPNNQICDGCVRAILPPYYSCVKCRFFLHESCAKLPPKKRHPLHQHPLNLLPMEPSKLFVCNACSQYCNGFTYKCEECSFYLDVQCSLISDILTHEGHEHPLILSYITHKQKCSCCSNESDQVFRCSTCEFALDYKCATLPHTTSYNQHEHSFTLCYRLEDDSGEYYCDICEKERDSKHWFYYCEDCSYPAHPKCILGENPNYKFKGKYKDCYLVWESVIIGASACPCNSSHCSEARHLSNIDPQWSFSSQILTIPFLWQFFPYLKESVSWRCFAAGDENIILNPKFEDGLNNCSGRGCKIVFNDSMGDGKIVFSRRLQEKCSESLLMMLLLLFGYLGFGGFDQSLQLDVSKELSLMELLNCIFCPLWAGSKALQMYEEMRLERIQPTDVTLLSLLHACCHVGLVERGMELLESMAKDHGLSPRSEHYACVVDLLGWAGLLTKAKHFIEGLLENWQALLGSCSIHAGENNWSPHGFIDFIMITKRVYMHATTQLENRSAWVVECSLNIQVTMGVAGNFCLVEHLQSQHLSIPAGLQYTFPEALAFNNSETFVSVPFDLIHSNVCKESPISTFVSLAYSPCTWVAPLLFIELFTHKEKGFERRGNGDFDMASGELATSRTDEKHEVGDENLSAKSSHSLAEAMPEDARYCDNNLYGTIDIYLKVQYLRCITLDSLIFNATASQKKFNATKCFTTKILSNYSRSKIIERECLEPFKKPECEAFDIFVNEVLLLAKVLLHSFYSKIHLMDLFLPYCLHIPTTKRDTPGCPYSCVKRALHSFSFASTGSARVSSQELPLGLHHPLHPIHPLILFPPRSYSYGEIQFYKCELCKNVDKEGYLPYIYRCSRCDFNLHITCASLAPTTMVEAEFHHHPLTPFWKSITFTCDICGKEDKDKGMPYMCQPCALWIHRSCAYFPSRVKVVRHKHLLHLTHSSLEFHQPDPRFCQLCVQKLDTRYGLYYCSICDFVAHLNCALLSENKEDINLLEFKVEDEVPQLNESIDSVTYKVNKFNTREDGTQIAAEIEHFSHEHVLKLTDDEVLNNQKCYACVRAILPPFYSCVNCSFFLHESCAKLPQKKKHPLHQHPLTLLPTSPYRSEIFWCDACWRECNGFNYGCETCDFSLDVQCSLISDILTHPGHEHRLILSSIASKQNCSCCDSKIYPIFRCTTCEFALDFRCATLPHTTRYGQHDHPFALCYTAEDDSNEYYCDICEEERDSKHWFYYCTDCSYPAHPNCILGEYPNYMF</sequence>
<feature type="domain" description="Zinc finger PHD-type" evidence="7">
    <location>
        <begin position="1126"/>
        <end position="1205"/>
    </location>
</feature>
<dbReference type="Proteomes" id="UP000594261">
    <property type="component" value="Chromosome 3"/>
</dbReference>
<dbReference type="SUPFAM" id="SSF57889">
    <property type="entry name" value="Cysteine-rich domain"/>
    <property type="match status" value="7"/>
</dbReference>
<evidence type="ECO:0000256" key="1">
    <source>
        <dbReference type="ARBA" id="ARBA00022723"/>
    </source>
</evidence>
<dbReference type="InterPro" id="IPR004146">
    <property type="entry name" value="DC1"/>
</dbReference>
<dbReference type="Gramene" id="QL03p007034:mrna">
    <property type="protein sequence ID" value="QL03p007034:mrna"/>
    <property type="gene ID" value="QL03p007034"/>
</dbReference>
<dbReference type="InterPro" id="IPR053192">
    <property type="entry name" value="Vacuole_Formation_Reg"/>
</dbReference>
<feature type="domain" description="Zinc finger PHD-type" evidence="7">
    <location>
        <begin position="1344"/>
        <end position="1405"/>
    </location>
</feature>
<evidence type="ECO:0000313" key="8">
    <source>
        <dbReference type="EnsemblPlants" id="QL03p007034:mrna"/>
    </source>
</evidence>
<feature type="domain" description="Zinc finger PHD-type" evidence="7">
    <location>
        <begin position="308"/>
        <end position="367"/>
    </location>
</feature>
<dbReference type="InterPro" id="IPR002885">
    <property type="entry name" value="PPR_rpt"/>
</dbReference>
<dbReference type="GO" id="GO:0008270">
    <property type="term" value="F:zinc ion binding"/>
    <property type="evidence" value="ECO:0007669"/>
    <property type="project" value="UniProtKB-KW"/>
</dbReference>
<dbReference type="SMART" id="SM00249">
    <property type="entry name" value="PHD"/>
    <property type="match status" value="4"/>
</dbReference>
<protein>
    <recommendedName>
        <fullName evidence="10">Phorbol-ester/DAG-type domain-containing protein</fullName>
    </recommendedName>
</protein>
<name>A0A7N2L4C4_QUELO</name>
<evidence type="ECO:0008006" key="10">
    <source>
        <dbReference type="Google" id="ProtNLM"/>
    </source>
</evidence>
<reference evidence="8" key="2">
    <citation type="submission" date="2021-01" db="UniProtKB">
        <authorList>
            <consortium name="EnsemblPlants"/>
        </authorList>
    </citation>
    <scope>IDENTIFICATION</scope>
</reference>
<proteinExistence type="predicted"/>
<keyword evidence="1" id="KW-0479">Metal-binding</keyword>
<dbReference type="EnsemblPlants" id="QL03p007034:mrna">
    <property type="protein sequence ID" value="QL03p007034:mrna"/>
    <property type="gene ID" value="QL03p007034"/>
</dbReference>
<feature type="domain" description="Phorbol-ester/DAG-type" evidence="6">
    <location>
        <begin position="1110"/>
        <end position="1162"/>
    </location>
</feature>
<dbReference type="PANTHER" id="PTHR32410">
    <property type="entry name" value="CYSTEINE/HISTIDINE-RICH C1 DOMAIN FAMILY PROTEIN"/>
    <property type="match status" value="1"/>
</dbReference>
<feature type="domain" description="Phorbol-ester/DAG-type" evidence="6">
    <location>
        <begin position="1224"/>
        <end position="1278"/>
    </location>
</feature>
<keyword evidence="9" id="KW-1185">Reference proteome</keyword>
<feature type="domain" description="Phorbol-ester/DAG-type" evidence="6">
    <location>
        <begin position="1438"/>
        <end position="1483"/>
    </location>
</feature>